<feature type="domain" description="RAI1-like" evidence="3">
    <location>
        <begin position="24"/>
        <end position="361"/>
    </location>
</feature>
<reference evidence="4 5" key="1">
    <citation type="journal article" date="2018" name="Genome Res.">
        <title>The genomic architecture and molecular evolution of ant odorant receptors.</title>
        <authorList>
            <person name="McKenzie S.K."/>
            <person name="Kronauer D.J.C."/>
        </authorList>
    </citation>
    <scope>NUCLEOTIDE SEQUENCE [LARGE SCALE GENOMIC DNA]</scope>
    <source>
        <strain evidence="4">Clonal line C1</strain>
    </source>
</reference>
<name>A0A3L8DYU2_OOCBI</name>
<dbReference type="InterPro" id="IPR013961">
    <property type="entry name" value="RAI1"/>
</dbReference>
<dbReference type="AlphaFoldDB" id="A0A3L8DYU2"/>
<dbReference type="Proteomes" id="UP000279307">
    <property type="component" value="Chromosome 2"/>
</dbReference>
<dbReference type="OrthoDB" id="5853397at2759"/>
<dbReference type="GO" id="GO:0110155">
    <property type="term" value="P:NAD-cap decapping"/>
    <property type="evidence" value="ECO:0007669"/>
    <property type="project" value="TreeGrafter"/>
</dbReference>
<organism evidence="4 5">
    <name type="scientific">Ooceraea biroi</name>
    <name type="common">Clonal raider ant</name>
    <name type="synonym">Cerapachys biroi</name>
    <dbReference type="NCBI Taxonomy" id="2015173"/>
    <lineage>
        <taxon>Eukaryota</taxon>
        <taxon>Metazoa</taxon>
        <taxon>Ecdysozoa</taxon>
        <taxon>Arthropoda</taxon>
        <taxon>Hexapoda</taxon>
        <taxon>Insecta</taxon>
        <taxon>Pterygota</taxon>
        <taxon>Neoptera</taxon>
        <taxon>Endopterygota</taxon>
        <taxon>Hymenoptera</taxon>
        <taxon>Apocrita</taxon>
        <taxon>Aculeata</taxon>
        <taxon>Formicoidea</taxon>
        <taxon>Formicidae</taxon>
        <taxon>Dorylinae</taxon>
        <taxon>Ooceraea</taxon>
    </lineage>
</organism>
<protein>
    <recommendedName>
        <fullName evidence="2">Decapping nuclease</fullName>
        <ecNumber evidence="2">3.6.1.-</ecNumber>
    </recommendedName>
</protein>
<dbReference type="GO" id="GO:0000956">
    <property type="term" value="P:nuclear-transcribed mRNA catabolic process"/>
    <property type="evidence" value="ECO:0007669"/>
    <property type="project" value="TreeGrafter"/>
</dbReference>
<keyword evidence="2" id="KW-0547">Nucleotide-binding</keyword>
<keyword evidence="2" id="KW-0539">Nucleus</keyword>
<dbReference type="GO" id="GO:0005829">
    <property type="term" value="C:cytosol"/>
    <property type="evidence" value="ECO:0007669"/>
    <property type="project" value="TreeGrafter"/>
</dbReference>
<dbReference type="GO" id="GO:0046872">
    <property type="term" value="F:metal ion binding"/>
    <property type="evidence" value="ECO:0007669"/>
    <property type="project" value="UniProtKB-KW"/>
</dbReference>
<comment type="cofactor">
    <cofactor evidence="2">
        <name>a divalent metal cation</name>
        <dbReference type="ChEBI" id="CHEBI:60240"/>
    </cofactor>
</comment>
<evidence type="ECO:0000313" key="4">
    <source>
        <dbReference type="EMBL" id="RLU25614.1"/>
    </source>
</evidence>
<evidence type="ECO:0000256" key="2">
    <source>
        <dbReference type="RuleBase" id="RU367113"/>
    </source>
</evidence>
<dbReference type="EMBL" id="QOIP01000002">
    <property type="protein sequence ID" value="RLU25614.1"/>
    <property type="molecule type" value="Genomic_DNA"/>
</dbReference>
<dbReference type="PANTHER" id="PTHR12395:SF9">
    <property type="entry name" value="DECAPPING AND EXORIBONUCLEASE PROTEIN"/>
    <property type="match status" value="1"/>
</dbReference>
<keyword evidence="2" id="KW-0479">Metal-binding</keyword>
<keyword evidence="2" id="KW-0378">Hydrolase</keyword>
<dbReference type="GO" id="GO:0004518">
    <property type="term" value="F:nuclease activity"/>
    <property type="evidence" value="ECO:0007669"/>
    <property type="project" value="UniProtKB-KW"/>
</dbReference>
<dbReference type="InterPro" id="IPR039039">
    <property type="entry name" value="RAI1-like_fam"/>
</dbReference>
<sequence>MSFNIIYYRNFSEDTLPTLTIELIGYFSKDGNSQYHADLSQLKYYIPPSNPNNVCYDLDKNVTSTHHKSAFHCKLNDILRWVSDNFYRLEKPFSVYEHRWLNVDFICRRGLLKRLLCSPYKRSDGWIICASKYRGTIYLCEYYTDEKEAQYVNATTADKQVTSRGFKFEQYMVADHPSHVPDSSLPLNECEEFHCIFKANFGDHSLLYGAEMDGIFSKEPITDTLIGKTIEFVELKTFPMFNENGDIRGTISSQCASAWWSQNYLANISKLICGLKDKSGTVRMIREYPTNVLPTFPTKPYNVDKCKMFCKLFLDNVKRIVTQDHDKCMYKFHWNSSTRNIISYNEEAPDNETYFFLKSWFISKAEEYRNASQNI</sequence>
<evidence type="ECO:0000313" key="5">
    <source>
        <dbReference type="Proteomes" id="UP000279307"/>
    </source>
</evidence>
<evidence type="ECO:0000256" key="1">
    <source>
        <dbReference type="ARBA" id="ARBA00006562"/>
    </source>
</evidence>
<keyword evidence="2" id="KW-0540">Nuclease</keyword>
<comment type="function">
    <text evidence="2">Decapping enzyme for NAD-capped RNAs: specifically hydrolyzes the nicotinamide adenine dinucleotide (NAD) cap from a subset of RNAs by removing the entire NAD moiety from the 5'-end of an NAD-capped RNA.</text>
</comment>
<gene>
    <name evidence="4" type="ORF">DMN91_001771</name>
</gene>
<dbReference type="EC" id="3.6.1.-" evidence="2"/>
<proteinExistence type="inferred from homology"/>
<dbReference type="GO" id="GO:0034353">
    <property type="term" value="F:mRNA 5'-diphosphatase activity"/>
    <property type="evidence" value="ECO:0007669"/>
    <property type="project" value="TreeGrafter"/>
</dbReference>
<evidence type="ECO:0000259" key="3">
    <source>
        <dbReference type="Pfam" id="PF08652"/>
    </source>
</evidence>
<comment type="caution">
    <text evidence="4">The sequence shown here is derived from an EMBL/GenBank/DDBJ whole genome shotgun (WGS) entry which is preliminary data.</text>
</comment>
<comment type="similarity">
    <text evidence="1 2">Belongs to the DXO/Dom3Z family.</text>
</comment>
<dbReference type="Pfam" id="PF08652">
    <property type="entry name" value="RAI1"/>
    <property type="match status" value="1"/>
</dbReference>
<dbReference type="PANTHER" id="PTHR12395">
    <property type="entry name" value="DOM-3 RELATED"/>
    <property type="match status" value="1"/>
</dbReference>
<accession>A0A3L8DYU2</accession>
<dbReference type="GO" id="GO:0003723">
    <property type="term" value="F:RNA binding"/>
    <property type="evidence" value="ECO:0007669"/>
    <property type="project" value="UniProtKB-KW"/>
</dbReference>
<keyword evidence="2" id="KW-0694">RNA-binding</keyword>
<dbReference type="GO" id="GO:0000166">
    <property type="term" value="F:nucleotide binding"/>
    <property type="evidence" value="ECO:0007669"/>
    <property type="project" value="UniProtKB-KW"/>
</dbReference>
<comment type="subcellular location">
    <subcellularLocation>
        <location evidence="2">Nucleus</location>
    </subcellularLocation>
</comment>
<dbReference type="GO" id="GO:0005634">
    <property type="term" value="C:nucleus"/>
    <property type="evidence" value="ECO:0007669"/>
    <property type="project" value="UniProtKB-SubCell"/>
</dbReference>